<dbReference type="Pfam" id="PF12833">
    <property type="entry name" value="HTH_18"/>
    <property type="match status" value="1"/>
</dbReference>
<reference evidence="5" key="1">
    <citation type="submission" date="2020-12" db="EMBL/GenBank/DDBJ databases">
        <title>M. sibirica DSM 26468T genome.</title>
        <authorList>
            <person name="Thieme N."/>
            <person name="Rettenmaier R."/>
            <person name="Zverlov V."/>
            <person name="Liebl W."/>
        </authorList>
    </citation>
    <scope>NUCLEOTIDE SEQUENCE</scope>
    <source>
        <strain evidence="5">DSM 26468</strain>
    </source>
</reference>
<feature type="domain" description="HTH araC/xylS-type" evidence="4">
    <location>
        <begin position="210"/>
        <end position="308"/>
    </location>
</feature>
<keyword evidence="1" id="KW-0805">Transcription regulation</keyword>
<evidence type="ECO:0000256" key="2">
    <source>
        <dbReference type="ARBA" id="ARBA00023125"/>
    </source>
</evidence>
<dbReference type="InterPro" id="IPR037923">
    <property type="entry name" value="HTH-like"/>
</dbReference>
<comment type="caution">
    <text evidence="5">The sequence shown here is derived from an EMBL/GenBank/DDBJ whole genome shotgun (WGS) entry which is preliminary data.</text>
</comment>
<evidence type="ECO:0000259" key="4">
    <source>
        <dbReference type="PROSITE" id="PS01124"/>
    </source>
</evidence>
<dbReference type="Pfam" id="PF02311">
    <property type="entry name" value="AraC_binding"/>
    <property type="match status" value="1"/>
</dbReference>
<dbReference type="PANTHER" id="PTHR43280">
    <property type="entry name" value="ARAC-FAMILY TRANSCRIPTIONAL REGULATOR"/>
    <property type="match status" value="1"/>
</dbReference>
<sequence length="318" mass="37510">MFNRKEIEENLELFQHINIMKGNGTNMRIMDGFFEKVDYQNNTSILLHTNHEPENYTSHWHTAIELIMPVINKYTIIIGKTTYVLNEGDILIIPPGELHELIAPRTGERRILLFDFSLISNLRGFSNIITVFNQPRLIKESSAPDIYPQLQDLFDQITEEYNSKNTLREGAIYALIIQMFVLMGRKYMNTENLFPAVKQNKQKEYIEKFNMIFEYINNNYTDDISLEKIAGVAGFSKFHFSRLFKQFTDISFYDYLNQRRVKEAEKLLLNPNLSITEVAMRSGFSSISTFNRVFKNFKECTPTEFKNLYRRRNRSHNE</sequence>
<dbReference type="SUPFAM" id="SSF51215">
    <property type="entry name" value="Regulatory protein AraC"/>
    <property type="match status" value="1"/>
</dbReference>
<dbReference type="InterPro" id="IPR009057">
    <property type="entry name" value="Homeodomain-like_sf"/>
</dbReference>
<dbReference type="Gene3D" id="2.60.120.10">
    <property type="entry name" value="Jelly Rolls"/>
    <property type="match status" value="1"/>
</dbReference>
<dbReference type="GO" id="GO:0003700">
    <property type="term" value="F:DNA-binding transcription factor activity"/>
    <property type="evidence" value="ECO:0007669"/>
    <property type="project" value="InterPro"/>
</dbReference>
<dbReference type="GO" id="GO:0043565">
    <property type="term" value="F:sequence-specific DNA binding"/>
    <property type="evidence" value="ECO:0007669"/>
    <property type="project" value="InterPro"/>
</dbReference>
<dbReference type="RefSeq" id="WP_197661358.1">
    <property type="nucleotide sequence ID" value="NZ_JAEAGR010000009.1"/>
</dbReference>
<proteinExistence type="predicted"/>
<dbReference type="InterPro" id="IPR003313">
    <property type="entry name" value="AraC-bd"/>
</dbReference>
<dbReference type="EMBL" id="JAEAGR010000009">
    <property type="protein sequence ID" value="MBH1941132.1"/>
    <property type="molecule type" value="Genomic_DNA"/>
</dbReference>
<evidence type="ECO:0000313" key="5">
    <source>
        <dbReference type="EMBL" id="MBH1941132.1"/>
    </source>
</evidence>
<dbReference type="PANTHER" id="PTHR43280:SF28">
    <property type="entry name" value="HTH-TYPE TRANSCRIPTIONAL ACTIVATOR RHAS"/>
    <property type="match status" value="1"/>
</dbReference>
<evidence type="ECO:0000256" key="1">
    <source>
        <dbReference type="ARBA" id="ARBA00023015"/>
    </source>
</evidence>
<dbReference type="PROSITE" id="PS00041">
    <property type="entry name" value="HTH_ARAC_FAMILY_1"/>
    <property type="match status" value="1"/>
</dbReference>
<keyword evidence="6" id="KW-1185">Reference proteome</keyword>
<dbReference type="InterPro" id="IPR018060">
    <property type="entry name" value="HTH_AraC"/>
</dbReference>
<dbReference type="PRINTS" id="PR00032">
    <property type="entry name" value="HTHARAC"/>
</dbReference>
<dbReference type="SUPFAM" id="SSF46689">
    <property type="entry name" value="Homeodomain-like"/>
    <property type="match status" value="2"/>
</dbReference>
<dbReference type="InterPro" id="IPR020449">
    <property type="entry name" value="Tscrpt_reg_AraC-type_HTH"/>
</dbReference>
<keyword evidence="2" id="KW-0238">DNA-binding</keyword>
<dbReference type="SMART" id="SM00342">
    <property type="entry name" value="HTH_ARAC"/>
    <property type="match status" value="1"/>
</dbReference>
<dbReference type="AlphaFoldDB" id="A0A8J7H2T2"/>
<dbReference type="PROSITE" id="PS01124">
    <property type="entry name" value="HTH_ARAC_FAMILY_2"/>
    <property type="match status" value="1"/>
</dbReference>
<accession>A0A8J7H2T2</accession>
<keyword evidence="3" id="KW-0804">Transcription</keyword>
<dbReference type="Gene3D" id="1.10.10.60">
    <property type="entry name" value="Homeodomain-like"/>
    <property type="match status" value="2"/>
</dbReference>
<dbReference type="InterPro" id="IPR018062">
    <property type="entry name" value="HTH_AraC-typ_CS"/>
</dbReference>
<evidence type="ECO:0000313" key="6">
    <source>
        <dbReference type="Proteomes" id="UP000623269"/>
    </source>
</evidence>
<evidence type="ECO:0000256" key="3">
    <source>
        <dbReference type="ARBA" id="ARBA00023163"/>
    </source>
</evidence>
<gene>
    <name evidence="5" type="ORF">I5677_09540</name>
</gene>
<protein>
    <submittedName>
        <fullName evidence="5">Helix-turn-helix transcriptional regulator</fullName>
    </submittedName>
</protein>
<dbReference type="Proteomes" id="UP000623269">
    <property type="component" value="Unassembled WGS sequence"/>
</dbReference>
<name>A0A8J7H2T2_9FIRM</name>
<organism evidence="5 6">
    <name type="scientific">Mobilitalea sibirica</name>
    <dbReference type="NCBI Taxonomy" id="1462919"/>
    <lineage>
        <taxon>Bacteria</taxon>
        <taxon>Bacillati</taxon>
        <taxon>Bacillota</taxon>
        <taxon>Clostridia</taxon>
        <taxon>Lachnospirales</taxon>
        <taxon>Lachnospiraceae</taxon>
        <taxon>Mobilitalea</taxon>
    </lineage>
</organism>
<dbReference type="InterPro" id="IPR014710">
    <property type="entry name" value="RmlC-like_jellyroll"/>
</dbReference>